<reference evidence="2" key="1">
    <citation type="submission" date="2018-05" db="EMBL/GenBank/DDBJ databases">
        <title>Complete Genome Sequence of Methylobacterium sp. 17SD2-17.</title>
        <authorList>
            <person name="Srinivasan S."/>
        </authorList>
    </citation>
    <scope>NUCLEOTIDE SEQUENCE [LARGE SCALE GENOMIC DNA]</scope>
    <source>
        <strain evidence="2">17SD2-17</strain>
    </source>
</reference>
<dbReference type="GO" id="GO:0015035">
    <property type="term" value="F:protein-disulfide reductase activity"/>
    <property type="evidence" value="ECO:0007669"/>
    <property type="project" value="InterPro"/>
</dbReference>
<dbReference type="InterPro" id="IPR052927">
    <property type="entry name" value="DCC_oxidoreductase"/>
</dbReference>
<dbReference type="Pfam" id="PF04134">
    <property type="entry name" value="DCC1-like"/>
    <property type="match status" value="1"/>
</dbReference>
<accession>A0A2U8WA76</accession>
<dbReference type="KEGG" id="mets:DK389_24435"/>
<sequence length="170" mass="18709">MCHIPAYPQWTPSMPDVAPIDTAQAPPSGRQPVRPDAGGPIIVYDGFCGMCSLVVRFALWADGERARLRFAPAQSTAGAAFYEILPSGFSPDETFLHVADGIVLTKGKAVRALLNGLGLPWSLLARAMGFLPIRWIDRGYDIVARNRYRIWGRRESCRRPPPGTEARFLA</sequence>
<dbReference type="OrthoDB" id="9785438at2"/>
<proteinExistence type="predicted"/>
<dbReference type="AlphaFoldDB" id="A0A2U8WA76"/>
<protein>
    <submittedName>
        <fullName evidence="1">Thiol-disulfide oxidoreductase DCC family protein</fullName>
    </submittedName>
</protein>
<dbReference type="EMBL" id="CP029550">
    <property type="protein sequence ID" value="AWN43063.1"/>
    <property type="molecule type" value="Genomic_DNA"/>
</dbReference>
<name>A0A2U8WA76_9HYPH</name>
<evidence type="ECO:0000313" key="2">
    <source>
        <dbReference type="Proteomes" id="UP000245926"/>
    </source>
</evidence>
<gene>
    <name evidence="1" type="ORF">DK389_24435</name>
</gene>
<keyword evidence="2" id="KW-1185">Reference proteome</keyword>
<dbReference type="Proteomes" id="UP000245926">
    <property type="component" value="Chromosome"/>
</dbReference>
<organism evidence="1 2">
    <name type="scientific">Methylobacterium durans</name>
    <dbReference type="NCBI Taxonomy" id="2202825"/>
    <lineage>
        <taxon>Bacteria</taxon>
        <taxon>Pseudomonadati</taxon>
        <taxon>Pseudomonadota</taxon>
        <taxon>Alphaproteobacteria</taxon>
        <taxon>Hyphomicrobiales</taxon>
        <taxon>Methylobacteriaceae</taxon>
        <taxon>Methylobacterium</taxon>
    </lineage>
</organism>
<evidence type="ECO:0000313" key="1">
    <source>
        <dbReference type="EMBL" id="AWN43063.1"/>
    </source>
</evidence>
<dbReference type="PANTHER" id="PTHR33639">
    <property type="entry name" value="THIOL-DISULFIDE OXIDOREDUCTASE DCC"/>
    <property type="match status" value="1"/>
</dbReference>
<dbReference type="PANTHER" id="PTHR33639:SF2">
    <property type="entry name" value="DUF393 DOMAIN-CONTAINING PROTEIN"/>
    <property type="match status" value="1"/>
</dbReference>
<dbReference type="InterPro" id="IPR007263">
    <property type="entry name" value="DCC1-like"/>
</dbReference>